<name>A0A222ZCT2_CROSK</name>
<accession>A0A222ZCT2</accession>
<keyword evidence="1" id="KW-0614">Plasmid</keyword>
<geneLocation type="plasmid" evidence="1">
    <name>p505108-MDR</name>
</geneLocation>
<organism evidence="1">
    <name type="scientific">Cronobacter sakazakii</name>
    <name type="common">Enterobacter sakazakii</name>
    <dbReference type="NCBI Taxonomy" id="28141"/>
    <lineage>
        <taxon>Bacteria</taxon>
        <taxon>Pseudomonadati</taxon>
        <taxon>Pseudomonadota</taxon>
        <taxon>Gammaproteobacteria</taxon>
        <taxon>Enterobacterales</taxon>
        <taxon>Enterobacteriaceae</taxon>
        <taxon>Cronobacter</taxon>
    </lineage>
</organism>
<proteinExistence type="predicted"/>
<sequence length="53" mass="5867">MVVLGTFLFQSGFKPAPKLIQLLSSQNRLNGEKFIFTLLLRFTQPSPDGSVSP</sequence>
<reference evidence="1" key="1">
    <citation type="journal article" date="2018" name="Virulence">
        <title>Co-occurrence of 3 different resistance plasmids in a multi-drug resistant Cronobacter sakazakii isolate causing neonatal infections.</title>
        <authorList>
            <person name="Shi L."/>
            <person name="Liang Q."/>
            <person name="Zhan Z."/>
            <person name="Feng J."/>
            <person name="Zhao Y."/>
            <person name="Chen Y."/>
            <person name="Huang M."/>
            <person name="Tong Y."/>
            <person name="Wu W."/>
            <person name="Chen W."/>
            <person name="Li X."/>
            <person name="Yin Z."/>
            <person name="Wang J."/>
            <person name="Zhou D."/>
        </authorList>
    </citation>
    <scope>NUCLEOTIDE SEQUENCE</scope>
    <source>
        <strain evidence="1">505108</strain>
        <plasmid evidence="1">p505108-MDR</plasmid>
    </source>
</reference>
<dbReference type="EMBL" id="KY978628">
    <property type="protein sequence ID" value="ASR81844.1"/>
    <property type="molecule type" value="Genomic_DNA"/>
</dbReference>
<evidence type="ECO:0000313" key="1">
    <source>
        <dbReference type="EMBL" id="ASR81844.1"/>
    </source>
</evidence>
<protein>
    <submittedName>
        <fullName evidence="1">Uncharacterized protein</fullName>
    </submittedName>
</protein>
<dbReference type="AlphaFoldDB" id="A0A222ZCT2"/>